<dbReference type="SUPFAM" id="SSF51395">
    <property type="entry name" value="FMN-linked oxidoreductases"/>
    <property type="match status" value="1"/>
</dbReference>
<dbReference type="OrthoDB" id="4327079at2759"/>
<dbReference type="Proteomes" id="UP000054937">
    <property type="component" value="Unassembled WGS sequence"/>
</dbReference>
<comment type="pathway">
    <text evidence="1">Amino-acid biosynthesis; beta-alanine biosynthesis.</text>
</comment>
<dbReference type="InterPro" id="IPR017900">
    <property type="entry name" value="4Fe4S_Fe_S_CS"/>
</dbReference>
<dbReference type="AlphaFoldDB" id="A0A0V0R7P5"/>
<evidence type="ECO:0000256" key="4">
    <source>
        <dbReference type="ARBA" id="ARBA00023002"/>
    </source>
</evidence>
<evidence type="ECO:0000313" key="8">
    <source>
        <dbReference type="EMBL" id="KRX10200.1"/>
    </source>
</evidence>
<dbReference type="GO" id="GO:0017113">
    <property type="term" value="F:dihydropyrimidine dehydrogenase (NADP+) activity"/>
    <property type="evidence" value="ECO:0007669"/>
    <property type="project" value="UniProtKB-EC"/>
</dbReference>
<evidence type="ECO:0000256" key="6">
    <source>
        <dbReference type="ARBA" id="ARBA00032722"/>
    </source>
</evidence>
<dbReference type="GO" id="GO:0050661">
    <property type="term" value="F:NADP binding"/>
    <property type="evidence" value="ECO:0007669"/>
    <property type="project" value="TreeGrafter"/>
</dbReference>
<proteinExistence type="inferred from homology"/>
<dbReference type="OMA" id="CAGCTIC"/>
<dbReference type="InterPro" id="IPR013785">
    <property type="entry name" value="Aldolase_TIM"/>
</dbReference>
<dbReference type="Pfam" id="PF14697">
    <property type="entry name" value="Fer4_21"/>
    <property type="match status" value="1"/>
</dbReference>
<evidence type="ECO:0000256" key="3">
    <source>
        <dbReference type="ARBA" id="ARBA00013004"/>
    </source>
</evidence>
<comment type="caution">
    <text evidence="8">The sequence shown here is derived from an EMBL/GenBank/DDBJ whole genome shotgun (WGS) entry which is preliminary data.</text>
</comment>
<dbReference type="GO" id="GO:0005737">
    <property type="term" value="C:cytoplasm"/>
    <property type="evidence" value="ECO:0007669"/>
    <property type="project" value="InterPro"/>
</dbReference>
<dbReference type="GO" id="GO:0006210">
    <property type="term" value="P:thymine catabolic process"/>
    <property type="evidence" value="ECO:0007669"/>
    <property type="project" value="TreeGrafter"/>
</dbReference>
<dbReference type="EC" id="1.3.1.2" evidence="3"/>
<organism evidence="8 9">
    <name type="scientific">Pseudocohnilembus persalinus</name>
    <name type="common">Ciliate</name>
    <dbReference type="NCBI Taxonomy" id="266149"/>
    <lineage>
        <taxon>Eukaryota</taxon>
        <taxon>Sar</taxon>
        <taxon>Alveolata</taxon>
        <taxon>Ciliophora</taxon>
        <taxon>Intramacronucleata</taxon>
        <taxon>Oligohymenophorea</taxon>
        <taxon>Scuticociliatia</taxon>
        <taxon>Philasterida</taxon>
        <taxon>Pseudocohnilembidae</taxon>
        <taxon>Pseudocohnilembus</taxon>
    </lineage>
</organism>
<evidence type="ECO:0000256" key="5">
    <source>
        <dbReference type="ARBA" id="ARBA00030119"/>
    </source>
</evidence>
<dbReference type="GO" id="GO:0019483">
    <property type="term" value="P:beta-alanine biosynthetic process"/>
    <property type="evidence" value="ECO:0007669"/>
    <property type="project" value="UniProtKB-UniPathway"/>
</dbReference>
<dbReference type="GO" id="GO:0006212">
    <property type="term" value="P:uracil catabolic process"/>
    <property type="evidence" value="ECO:0007669"/>
    <property type="project" value="TreeGrafter"/>
</dbReference>
<reference evidence="8 9" key="1">
    <citation type="journal article" date="2015" name="Sci. Rep.">
        <title>Genome of the facultative scuticociliatosis pathogen Pseudocohnilembus persalinus provides insight into its virulence through horizontal gene transfer.</title>
        <authorList>
            <person name="Xiong J."/>
            <person name="Wang G."/>
            <person name="Cheng J."/>
            <person name="Tian M."/>
            <person name="Pan X."/>
            <person name="Warren A."/>
            <person name="Jiang C."/>
            <person name="Yuan D."/>
            <person name="Miao W."/>
        </authorList>
    </citation>
    <scope>NUCLEOTIDE SEQUENCE [LARGE SCALE GENOMIC DNA]</scope>
    <source>
        <strain evidence="8">36N120E</strain>
    </source>
</reference>
<dbReference type="Gene3D" id="3.20.20.70">
    <property type="entry name" value="Aldolase class I"/>
    <property type="match status" value="1"/>
</dbReference>
<evidence type="ECO:0000313" key="9">
    <source>
        <dbReference type="Proteomes" id="UP000054937"/>
    </source>
</evidence>
<dbReference type="Pfam" id="PF01180">
    <property type="entry name" value="DHO_dh"/>
    <property type="match status" value="1"/>
</dbReference>
<feature type="domain" description="4Fe-4S ferredoxin-type" evidence="7">
    <location>
        <begin position="261"/>
        <end position="293"/>
    </location>
</feature>
<dbReference type="SUPFAM" id="SSF54862">
    <property type="entry name" value="4Fe-4S ferredoxins"/>
    <property type="match status" value="1"/>
</dbReference>
<dbReference type="GO" id="GO:0002058">
    <property type="term" value="F:uracil binding"/>
    <property type="evidence" value="ECO:0007669"/>
    <property type="project" value="TreeGrafter"/>
</dbReference>
<dbReference type="Gene3D" id="3.30.70.20">
    <property type="match status" value="1"/>
</dbReference>
<dbReference type="PROSITE" id="PS00198">
    <property type="entry name" value="4FE4S_FER_1"/>
    <property type="match status" value="1"/>
</dbReference>
<accession>A0A0V0R7P5</accession>
<dbReference type="UniPathway" id="UPA00131"/>
<dbReference type="PROSITE" id="PS51379">
    <property type="entry name" value="4FE4S_FER_2"/>
    <property type="match status" value="2"/>
</dbReference>
<comment type="similarity">
    <text evidence="2">Belongs to the dihydropyrimidine dehydrogenase family.</text>
</comment>
<dbReference type="EMBL" id="LDAU01000037">
    <property type="protein sequence ID" value="KRX10200.1"/>
    <property type="molecule type" value="Genomic_DNA"/>
</dbReference>
<dbReference type="InterPro" id="IPR005720">
    <property type="entry name" value="Dihydroorotate_DH_cat"/>
</dbReference>
<name>A0A0V0R7P5_PSEPJ</name>
<evidence type="ECO:0000256" key="1">
    <source>
        <dbReference type="ARBA" id="ARBA00004668"/>
    </source>
</evidence>
<protein>
    <recommendedName>
        <fullName evidence="3">dihydropyrimidine dehydrogenase (NADP(+))</fullName>
        <ecNumber evidence="3">1.3.1.2</ecNumber>
    </recommendedName>
    <alternativeName>
        <fullName evidence="6">Dihydrothymine dehydrogenase</fullName>
    </alternativeName>
    <alternativeName>
        <fullName evidence="5">Dihydrouracil dehydrogenase</fullName>
    </alternativeName>
</protein>
<sequence>MCQYNAEDWQKLVTQCETAPFDCYELNLSCPHGMGEFGMGRATGENPKTVKEITEWVVAKTKKPVFVKITPNWAYADELAIAAQEGGAAGVTLTNTMPSLMDPQADGNPWPRVGQDQKVAFGGACGSVLRPFALKKCAEVAANPRFTGEIFGSGGVVSADHALSFIQYGAKALQLASAVMDQDAGTCIYNLNTGLQAHLYLSQRKDLSQKGWIGATPPFNYNEQEITHQAVEPATVPKIVEIAKSQVNHISDMQSLEKDIMVPKINEDLCLKCGRCYLACADNGYQAFKFDDHTMVPELQEDKCTGCALCHAVCPVPGTIEMVPMDIEYHIKRGIFPKEEQLHAIHVIQPRHARQQQQQ</sequence>
<feature type="domain" description="4Fe-4S ferredoxin-type" evidence="7">
    <location>
        <begin position="295"/>
        <end position="325"/>
    </location>
</feature>
<evidence type="ECO:0000256" key="2">
    <source>
        <dbReference type="ARBA" id="ARBA00010804"/>
    </source>
</evidence>
<keyword evidence="4" id="KW-0560">Oxidoreductase</keyword>
<dbReference type="PANTHER" id="PTHR43073">
    <property type="entry name" value="DIHYDROPYRIMIDINE DEHYDROGENASE [NADP(+)]"/>
    <property type="match status" value="1"/>
</dbReference>
<evidence type="ECO:0000259" key="7">
    <source>
        <dbReference type="PROSITE" id="PS51379"/>
    </source>
</evidence>
<dbReference type="InParanoid" id="A0A0V0R7P5"/>
<dbReference type="PANTHER" id="PTHR43073:SF2">
    <property type="entry name" value="DIHYDROPYRIMIDINE DEHYDROGENASE [NADP(+)]"/>
    <property type="match status" value="1"/>
</dbReference>
<gene>
    <name evidence="8" type="ORF">PPERSA_12158</name>
</gene>
<dbReference type="InterPro" id="IPR017896">
    <property type="entry name" value="4Fe4S_Fe-S-bd"/>
</dbReference>
<keyword evidence="9" id="KW-1185">Reference proteome</keyword>